<organism evidence="1">
    <name type="scientific">Anguilla anguilla</name>
    <name type="common">European freshwater eel</name>
    <name type="synonym">Muraena anguilla</name>
    <dbReference type="NCBI Taxonomy" id="7936"/>
    <lineage>
        <taxon>Eukaryota</taxon>
        <taxon>Metazoa</taxon>
        <taxon>Chordata</taxon>
        <taxon>Craniata</taxon>
        <taxon>Vertebrata</taxon>
        <taxon>Euteleostomi</taxon>
        <taxon>Actinopterygii</taxon>
        <taxon>Neopterygii</taxon>
        <taxon>Teleostei</taxon>
        <taxon>Anguilliformes</taxon>
        <taxon>Anguillidae</taxon>
        <taxon>Anguilla</taxon>
    </lineage>
</organism>
<sequence length="28" mass="3363">MRMTTVWQYTLRRIFMTTSFMCLISTGS</sequence>
<dbReference type="EMBL" id="GBXM01060655">
    <property type="protein sequence ID" value="JAH47922.1"/>
    <property type="molecule type" value="Transcribed_RNA"/>
</dbReference>
<reference evidence="1" key="1">
    <citation type="submission" date="2014-11" db="EMBL/GenBank/DDBJ databases">
        <authorList>
            <person name="Amaro Gonzalez C."/>
        </authorList>
    </citation>
    <scope>NUCLEOTIDE SEQUENCE</scope>
</reference>
<proteinExistence type="predicted"/>
<accession>A0A0E9T372</accession>
<dbReference type="AlphaFoldDB" id="A0A0E9T372"/>
<protein>
    <submittedName>
        <fullName evidence="1">Uncharacterized protein</fullName>
    </submittedName>
</protein>
<name>A0A0E9T372_ANGAN</name>
<reference evidence="1" key="2">
    <citation type="journal article" date="2015" name="Fish Shellfish Immunol.">
        <title>Early steps in the European eel (Anguilla anguilla)-Vibrio vulnificus interaction in the gills: Role of the RtxA13 toxin.</title>
        <authorList>
            <person name="Callol A."/>
            <person name="Pajuelo D."/>
            <person name="Ebbesson L."/>
            <person name="Teles M."/>
            <person name="MacKenzie S."/>
            <person name="Amaro C."/>
        </authorList>
    </citation>
    <scope>NUCLEOTIDE SEQUENCE</scope>
</reference>
<evidence type="ECO:0000313" key="1">
    <source>
        <dbReference type="EMBL" id="JAH47922.1"/>
    </source>
</evidence>